<keyword evidence="4" id="KW-1185">Reference proteome</keyword>
<dbReference type="InterPro" id="IPR014824">
    <property type="entry name" value="Nfu/NifU_N"/>
</dbReference>
<dbReference type="GO" id="GO:0016226">
    <property type="term" value="P:iron-sulfur cluster assembly"/>
    <property type="evidence" value="ECO:0007669"/>
    <property type="project" value="InterPro"/>
</dbReference>
<sequence>MFIQTEPTPNPDTIKFLPGETVAGSAGPFDFASESEAGISPLARAVFSVSGVTRVFLGADFLSVSKEEATDWKHVRPMVLAAIMDHYVAGLPVIDEGVTASAEIDGVTSAADYEGETAEIVEEILELIETRVRPAVAQDGGDIIFQRFDSDSGIVHLSMRGACAGCPSSTMTLKQGIENMLKAYIPEVNAVEAAL</sequence>
<accession>A0A399RES4</accession>
<dbReference type="OrthoDB" id="9796965at2"/>
<reference evidence="3 4" key="1">
    <citation type="submission" date="2018-08" db="EMBL/GenBank/DDBJ databases">
        <title>Henriciella mobilis sp. nov., isolated from seawater.</title>
        <authorList>
            <person name="Cheng H."/>
            <person name="Wu Y.-H."/>
            <person name="Xu X.-W."/>
            <person name="Guo L.-L."/>
        </authorList>
    </citation>
    <scope>NUCLEOTIDE SEQUENCE [LARGE SCALE GENOMIC DNA]</scope>
    <source>
        <strain evidence="3 4">JN25</strain>
    </source>
</reference>
<feature type="domain" description="Scaffold protein Nfu/NifU N-terminal" evidence="2">
    <location>
        <begin position="3"/>
        <end position="90"/>
    </location>
</feature>
<dbReference type="RefSeq" id="WP_119375385.1">
    <property type="nucleotide sequence ID" value="NZ_QWFX01000006.1"/>
</dbReference>
<dbReference type="PANTHER" id="PTHR11178:SF1">
    <property type="entry name" value="NFU1 IRON-SULFUR CLUSTER SCAFFOLD HOMOLOG, MITOCHONDRIAL"/>
    <property type="match status" value="1"/>
</dbReference>
<dbReference type="EMBL" id="QWFX01000006">
    <property type="protein sequence ID" value="RIJ30066.1"/>
    <property type="molecule type" value="Genomic_DNA"/>
</dbReference>
<dbReference type="Gene3D" id="3.30.1370.70">
    <property type="entry name" value="Scaffold protein Nfu/NifU, N-terminal domain"/>
    <property type="match status" value="1"/>
</dbReference>
<dbReference type="SMART" id="SM00932">
    <property type="entry name" value="Nfu_N"/>
    <property type="match status" value="1"/>
</dbReference>
<dbReference type="Pfam" id="PF08712">
    <property type="entry name" value="Nfu_N"/>
    <property type="match status" value="1"/>
</dbReference>
<comment type="caution">
    <text evidence="3">The sequence shown here is derived from an EMBL/GenBank/DDBJ whole genome shotgun (WGS) entry which is preliminary data.</text>
</comment>
<dbReference type="Proteomes" id="UP000266385">
    <property type="component" value="Unassembled WGS sequence"/>
</dbReference>
<dbReference type="InterPro" id="IPR001075">
    <property type="entry name" value="NIF_FeS_clus_asmbl_NifU_C"/>
</dbReference>
<dbReference type="PANTHER" id="PTHR11178">
    <property type="entry name" value="IRON-SULFUR CLUSTER SCAFFOLD PROTEIN NFU-RELATED"/>
    <property type="match status" value="1"/>
</dbReference>
<evidence type="ECO:0000256" key="1">
    <source>
        <dbReference type="ARBA" id="ARBA00006420"/>
    </source>
</evidence>
<evidence type="ECO:0000313" key="3">
    <source>
        <dbReference type="EMBL" id="RIJ30066.1"/>
    </source>
</evidence>
<proteinExistence type="inferred from homology"/>
<name>A0A399RES4_9PROT</name>
<protein>
    <submittedName>
        <fullName evidence="3">NifU family protein</fullName>
    </submittedName>
</protein>
<evidence type="ECO:0000313" key="4">
    <source>
        <dbReference type="Proteomes" id="UP000266385"/>
    </source>
</evidence>
<organism evidence="3 4">
    <name type="scientific">Henriciella mobilis</name>
    <dbReference type="NCBI Taxonomy" id="2305467"/>
    <lineage>
        <taxon>Bacteria</taxon>
        <taxon>Pseudomonadati</taxon>
        <taxon>Pseudomonadota</taxon>
        <taxon>Alphaproteobacteria</taxon>
        <taxon>Hyphomonadales</taxon>
        <taxon>Hyphomonadaceae</taxon>
        <taxon>Henriciella</taxon>
    </lineage>
</organism>
<dbReference type="InterPro" id="IPR034904">
    <property type="entry name" value="FSCA_dom_sf"/>
</dbReference>
<dbReference type="GO" id="GO:0051536">
    <property type="term" value="F:iron-sulfur cluster binding"/>
    <property type="evidence" value="ECO:0007669"/>
    <property type="project" value="InterPro"/>
</dbReference>
<evidence type="ECO:0000259" key="2">
    <source>
        <dbReference type="SMART" id="SM00932"/>
    </source>
</evidence>
<dbReference type="Pfam" id="PF01106">
    <property type="entry name" value="NifU"/>
    <property type="match status" value="1"/>
</dbReference>
<dbReference type="PIRSF" id="PIRSF036773">
    <property type="entry name" value="HIRIP5"/>
    <property type="match status" value="1"/>
</dbReference>
<dbReference type="InterPro" id="IPR036498">
    <property type="entry name" value="Nfu/NifU_N_sf"/>
</dbReference>
<gene>
    <name evidence="3" type="ORF">D1223_05265</name>
</gene>
<comment type="similarity">
    <text evidence="1">Belongs to the NifU family.</text>
</comment>
<dbReference type="SUPFAM" id="SSF110836">
    <property type="entry name" value="Hypothetical protein SAV1430"/>
    <property type="match status" value="1"/>
</dbReference>
<dbReference type="GO" id="GO:0005506">
    <property type="term" value="F:iron ion binding"/>
    <property type="evidence" value="ECO:0007669"/>
    <property type="project" value="InterPro"/>
</dbReference>
<dbReference type="InterPro" id="IPR035433">
    <property type="entry name" value="NFU1-like"/>
</dbReference>
<dbReference type="Gene3D" id="3.30.300.130">
    <property type="entry name" value="Fe-S cluster assembly (FSCA)"/>
    <property type="match status" value="1"/>
</dbReference>
<dbReference type="AlphaFoldDB" id="A0A399RES4"/>
<dbReference type="SUPFAM" id="SSF117916">
    <property type="entry name" value="Fe-S cluster assembly (FSCA) domain-like"/>
    <property type="match status" value="1"/>
</dbReference>